<dbReference type="Proteomes" id="UP001279660">
    <property type="component" value="Unassembled WGS sequence"/>
</dbReference>
<dbReference type="InterPro" id="IPR011335">
    <property type="entry name" value="Restrct_endonuc-II-like"/>
</dbReference>
<organism evidence="2 3">
    <name type="scientific">Sphingomonas echinoides</name>
    <dbReference type="NCBI Taxonomy" id="59803"/>
    <lineage>
        <taxon>Bacteria</taxon>
        <taxon>Pseudomonadati</taxon>
        <taxon>Pseudomonadota</taxon>
        <taxon>Alphaproteobacteria</taxon>
        <taxon>Sphingomonadales</taxon>
        <taxon>Sphingomonadaceae</taxon>
        <taxon>Sphingomonas</taxon>
    </lineage>
</organism>
<dbReference type="SUPFAM" id="SSF52980">
    <property type="entry name" value="Restriction endonuclease-like"/>
    <property type="match status" value="1"/>
</dbReference>
<evidence type="ECO:0000259" key="1">
    <source>
        <dbReference type="Pfam" id="PF04480"/>
    </source>
</evidence>
<dbReference type="InterPro" id="IPR007569">
    <property type="entry name" value="DUF559"/>
</dbReference>
<dbReference type="PANTHER" id="PTHR38590">
    <property type="entry name" value="BLL0828 PROTEIN"/>
    <property type="match status" value="1"/>
</dbReference>
<keyword evidence="3" id="KW-1185">Reference proteome</keyword>
<dbReference type="Pfam" id="PF04480">
    <property type="entry name" value="DUF559"/>
    <property type="match status" value="1"/>
</dbReference>
<accession>A0ABU4PI09</accession>
<dbReference type="InterPro" id="IPR047216">
    <property type="entry name" value="Endonuclease_DUF559_bact"/>
</dbReference>
<name>A0ABU4PI09_9SPHN</name>
<dbReference type="CDD" id="cd01038">
    <property type="entry name" value="Endonuclease_DUF559"/>
    <property type="match status" value="1"/>
</dbReference>
<reference evidence="2 3" key="1">
    <citation type="submission" date="2023-11" db="EMBL/GenBank/DDBJ databases">
        <title>MicrobeMod: A computational toolkit for identifying prokaryotic methylation and restriction-modification with nanopore sequencing.</title>
        <authorList>
            <person name="Crits-Christoph A."/>
            <person name="Kang S.C."/>
            <person name="Lee H."/>
            <person name="Ostrov N."/>
        </authorList>
    </citation>
    <scope>NUCLEOTIDE SEQUENCE [LARGE SCALE GENOMIC DNA]</scope>
    <source>
        <strain evidence="2 3">ATCC 14820</strain>
    </source>
</reference>
<feature type="domain" description="DUF559" evidence="1">
    <location>
        <begin position="9"/>
        <end position="113"/>
    </location>
</feature>
<comment type="caution">
    <text evidence="2">The sequence shown here is derived from an EMBL/GenBank/DDBJ whole genome shotgun (WGS) entry which is preliminary data.</text>
</comment>
<dbReference type="EMBL" id="JAWXXV010000001">
    <property type="protein sequence ID" value="MDX5983599.1"/>
    <property type="molecule type" value="Genomic_DNA"/>
</dbReference>
<dbReference type="PANTHER" id="PTHR38590:SF1">
    <property type="entry name" value="BLL0828 PROTEIN"/>
    <property type="match status" value="1"/>
</dbReference>
<protein>
    <submittedName>
        <fullName evidence="2">DUF559 domain-containing protein</fullName>
    </submittedName>
</protein>
<sequence>MPKTDEALLARAKAMRSEMTQPERELWTALRAKRFADTKFSRQVVIAPYIADFVARTHKLVIELDGDTHAGNEQRDARRTAWLEEQGYRVIRFNNTDVMGNLEGVLLSIEAALATAPLPTLSPKGRGLSA</sequence>
<evidence type="ECO:0000313" key="2">
    <source>
        <dbReference type="EMBL" id="MDX5983599.1"/>
    </source>
</evidence>
<proteinExistence type="predicted"/>
<dbReference type="RefSeq" id="WP_010404779.1">
    <property type="nucleotide sequence ID" value="NZ_JAWXXV010000001.1"/>
</dbReference>
<evidence type="ECO:0000313" key="3">
    <source>
        <dbReference type="Proteomes" id="UP001279660"/>
    </source>
</evidence>
<dbReference type="Gene3D" id="3.40.960.10">
    <property type="entry name" value="VSR Endonuclease"/>
    <property type="match status" value="1"/>
</dbReference>
<gene>
    <name evidence="2" type="ORF">SIL82_04945</name>
</gene>